<evidence type="ECO:0000313" key="2">
    <source>
        <dbReference type="EMBL" id="AVM01422.1"/>
    </source>
</evidence>
<dbReference type="KEGG" id="git:C6V83_15410"/>
<dbReference type="Gene3D" id="3.40.30.10">
    <property type="entry name" value="Glutaredoxin"/>
    <property type="match status" value="1"/>
</dbReference>
<protein>
    <submittedName>
        <fullName evidence="2">Glutaredoxin-like protein</fullName>
    </submittedName>
</protein>
<dbReference type="EMBL" id="CP027433">
    <property type="protein sequence ID" value="AVM01422.1"/>
    <property type="molecule type" value="Genomic_DNA"/>
</dbReference>
<dbReference type="AlphaFoldDB" id="A0A2S0KIA7"/>
<accession>A0A2S0KIA7</accession>
<organism evidence="2 3">
    <name type="scientific">Gordonia iterans</name>
    <dbReference type="NCBI Taxonomy" id="1004901"/>
    <lineage>
        <taxon>Bacteria</taxon>
        <taxon>Bacillati</taxon>
        <taxon>Actinomycetota</taxon>
        <taxon>Actinomycetes</taxon>
        <taxon>Mycobacteriales</taxon>
        <taxon>Gordoniaceae</taxon>
        <taxon>Gordonia</taxon>
    </lineage>
</organism>
<reference evidence="2 3" key="1">
    <citation type="submission" date="2018-03" db="EMBL/GenBank/DDBJ databases">
        <title>Characteristics and genome of n-alkane degrading marine bacteria Gordonia iterans isolated from crude oil contaminated in Tae-an, South Korea.</title>
        <authorList>
            <person name="Lee S.-S."/>
            <person name="Kim H."/>
        </authorList>
    </citation>
    <scope>NUCLEOTIDE SEQUENCE [LARGE SCALE GENOMIC DNA]</scope>
    <source>
        <strain evidence="2 3">Co17</strain>
    </source>
</reference>
<dbReference type="OrthoDB" id="8991911at2"/>
<dbReference type="Proteomes" id="UP000239814">
    <property type="component" value="Chromosome"/>
</dbReference>
<feature type="domain" description="Glutaredoxin" evidence="1">
    <location>
        <begin position="8"/>
        <end position="63"/>
    </location>
</feature>
<proteinExistence type="predicted"/>
<gene>
    <name evidence="2" type="ORF">C6V83_15410</name>
</gene>
<dbReference type="PROSITE" id="PS51354">
    <property type="entry name" value="GLUTAREDOXIN_2"/>
    <property type="match status" value="1"/>
</dbReference>
<sequence>MAGMASLTVYTTSWCPFCVRLKRSLTLQNVDFTEIDVEADADAAAFVESVNGGDRVVPTVKYDDGSTQTNPGIGEVLAKLGR</sequence>
<evidence type="ECO:0000313" key="3">
    <source>
        <dbReference type="Proteomes" id="UP000239814"/>
    </source>
</evidence>
<dbReference type="InterPro" id="IPR036249">
    <property type="entry name" value="Thioredoxin-like_sf"/>
</dbReference>
<evidence type="ECO:0000259" key="1">
    <source>
        <dbReference type="Pfam" id="PF00462"/>
    </source>
</evidence>
<dbReference type="CDD" id="cd02976">
    <property type="entry name" value="NrdH"/>
    <property type="match status" value="1"/>
</dbReference>
<dbReference type="SUPFAM" id="SSF52833">
    <property type="entry name" value="Thioredoxin-like"/>
    <property type="match status" value="1"/>
</dbReference>
<keyword evidence="3" id="KW-1185">Reference proteome</keyword>
<dbReference type="Pfam" id="PF00462">
    <property type="entry name" value="Glutaredoxin"/>
    <property type="match status" value="1"/>
</dbReference>
<name>A0A2S0KIA7_9ACTN</name>
<dbReference type="RefSeq" id="WP_105943130.1">
    <property type="nucleotide sequence ID" value="NZ_CP027433.1"/>
</dbReference>
<dbReference type="InterPro" id="IPR002109">
    <property type="entry name" value="Glutaredoxin"/>
</dbReference>
<dbReference type="NCBIfam" id="TIGR02200">
    <property type="entry name" value="GlrX_actino"/>
    <property type="match status" value="1"/>
</dbReference>
<dbReference type="InterPro" id="IPR011915">
    <property type="entry name" value="GlrX_actino"/>
</dbReference>